<evidence type="ECO:0000313" key="1">
    <source>
        <dbReference type="EMBL" id="ARF12044.1"/>
    </source>
</evidence>
<dbReference type="EMBL" id="KY684110">
    <property type="protein sequence ID" value="ARF12044.1"/>
    <property type="molecule type" value="Genomic_DNA"/>
</dbReference>
<proteinExistence type="predicted"/>
<reference evidence="1" key="1">
    <citation type="journal article" date="2017" name="Science">
        <title>Giant viruses with an expanded complement of translation system components.</title>
        <authorList>
            <person name="Schulz F."/>
            <person name="Yutin N."/>
            <person name="Ivanova N.N."/>
            <person name="Ortega D.R."/>
            <person name="Lee T.K."/>
            <person name="Vierheilig J."/>
            <person name="Daims H."/>
            <person name="Horn M."/>
            <person name="Wagner M."/>
            <person name="Jensen G.J."/>
            <person name="Kyrpides N.C."/>
            <person name="Koonin E.V."/>
            <person name="Woyke T."/>
        </authorList>
    </citation>
    <scope>NUCLEOTIDE SEQUENCE</scope>
    <source>
        <strain evidence="1">KNV1</strain>
    </source>
</reference>
<gene>
    <name evidence="1" type="ORF">Klosneuvirus_3_179</name>
</gene>
<sequence>MRRDEPTNINPDAIKIHVTPDEAFEQLLYKNKAQVAI</sequence>
<accession>A0A1V0SKA0</accession>
<protein>
    <submittedName>
        <fullName evidence="1">Uncharacterized protein</fullName>
    </submittedName>
</protein>
<organism evidence="1">
    <name type="scientific">Klosneuvirus KNV1</name>
    <dbReference type="NCBI Taxonomy" id="1977640"/>
    <lineage>
        <taxon>Viruses</taxon>
        <taxon>Varidnaviria</taxon>
        <taxon>Bamfordvirae</taxon>
        <taxon>Nucleocytoviricota</taxon>
        <taxon>Megaviricetes</taxon>
        <taxon>Imitervirales</taxon>
        <taxon>Mimiviridae</taxon>
        <taxon>Klosneuvirinae</taxon>
        <taxon>Klosneuvirus</taxon>
    </lineage>
</organism>
<name>A0A1V0SKA0_9VIRU</name>